<protein>
    <recommendedName>
        <fullName evidence="2">dihydropyrimidine dehydrogenase (NADP(+))</fullName>
        <ecNumber evidence="2">1.3.1.2</ecNumber>
    </recommendedName>
</protein>
<organism evidence="6 7">
    <name type="scientific">Necator americanus</name>
    <name type="common">Human hookworm</name>
    <dbReference type="NCBI Taxonomy" id="51031"/>
    <lineage>
        <taxon>Eukaryota</taxon>
        <taxon>Metazoa</taxon>
        <taxon>Ecdysozoa</taxon>
        <taxon>Nematoda</taxon>
        <taxon>Chromadorea</taxon>
        <taxon>Rhabditida</taxon>
        <taxon>Rhabditina</taxon>
        <taxon>Rhabditomorpha</taxon>
        <taxon>Strongyloidea</taxon>
        <taxon>Ancylostomatidae</taxon>
        <taxon>Bunostominae</taxon>
        <taxon>Necator</taxon>
    </lineage>
</organism>
<comment type="pathway">
    <text evidence="1">Amino-acid biosynthesis; beta-alanine biosynthesis.</text>
</comment>
<gene>
    <name evidence="6" type="primary">Necator_chrX.g24013</name>
    <name evidence="6" type="ORF">RB195_023848</name>
</gene>
<dbReference type="SUPFAM" id="SSF51395">
    <property type="entry name" value="FMN-linked oxidoreductases"/>
    <property type="match status" value="1"/>
</dbReference>
<dbReference type="PANTHER" id="PTHR43073">
    <property type="entry name" value="DIHYDROPYRIMIDINE DEHYDROGENASE [NADP(+)]"/>
    <property type="match status" value="1"/>
</dbReference>
<accession>A0ABR1EKX4</accession>
<evidence type="ECO:0000256" key="3">
    <source>
        <dbReference type="ARBA" id="ARBA00023002"/>
    </source>
</evidence>
<dbReference type="InterPro" id="IPR005720">
    <property type="entry name" value="Dihydroorotate_DH_cat"/>
</dbReference>
<dbReference type="Pfam" id="PF01180">
    <property type="entry name" value="DHO_dh"/>
    <property type="match status" value="1"/>
</dbReference>
<name>A0ABR1EKX4_NECAM</name>
<comment type="caution">
    <text evidence="6">The sequence shown here is derived from an EMBL/GenBank/DDBJ whole genome shotgun (WGS) entry which is preliminary data.</text>
</comment>
<feature type="region of interest" description="Disordered" evidence="4">
    <location>
        <begin position="104"/>
        <end position="132"/>
    </location>
</feature>
<keyword evidence="3" id="KW-0560">Oxidoreductase</keyword>
<evidence type="ECO:0000313" key="6">
    <source>
        <dbReference type="EMBL" id="KAK6763299.1"/>
    </source>
</evidence>
<keyword evidence="7" id="KW-1185">Reference proteome</keyword>
<dbReference type="PANTHER" id="PTHR43073:SF2">
    <property type="entry name" value="DIHYDROPYRIMIDINE DEHYDROGENASE [NADP(+)]"/>
    <property type="match status" value="1"/>
</dbReference>
<reference evidence="6 7" key="1">
    <citation type="submission" date="2023-08" db="EMBL/GenBank/DDBJ databases">
        <title>A Necator americanus chromosomal reference genome.</title>
        <authorList>
            <person name="Ilik V."/>
            <person name="Petrzelkova K.J."/>
            <person name="Pardy F."/>
            <person name="Fuh T."/>
            <person name="Niatou-Singa F.S."/>
            <person name="Gouil Q."/>
            <person name="Baker L."/>
            <person name="Ritchie M.E."/>
            <person name="Jex A.R."/>
            <person name="Gazzola D."/>
            <person name="Li H."/>
            <person name="Toshio Fujiwara R."/>
            <person name="Zhan B."/>
            <person name="Aroian R.V."/>
            <person name="Pafco B."/>
            <person name="Schwarz E.M."/>
        </authorList>
    </citation>
    <scope>NUCLEOTIDE SEQUENCE [LARGE SCALE GENOMIC DNA]</scope>
    <source>
        <strain evidence="6 7">Aroian</strain>
        <tissue evidence="6">Whole animal</tissue>
    </source>
</reference>
<dbReference type="Gene3D" id="3.20.20.70">
    <property type="entry name" value="Aldolase class I"/>
    <property type="match status" value="1"/>
</dbReference>
<dbReference type="EMBL" id="JAVFWL010000006">
    <property type="protein sequence ID" value="KAK6763299.1"/>
    <property type="molecule type" value="Genomic_DNA"/>
</dbReference>
<sequence>MKVLVNQMISARTTYGGMSGSAIRPIALRAVSAIAGHLKGFPIMATGGIESAETGLAFLNAGASVLQRVAEVRARIPVALSDCSWQLAVLPRVNFSFWLSCSSSHRSNPRESGYSVRGKSSKVKHSSKPVVDDSFGSDSLAQRLVDVGGGLACRLALLPSVEEDHSEMT</sequence>
<dbReference type="EC" id="1.3.1.2" evidence="2"/>
<evidence type="ECO:0000259" key="5">
    <source>
        <dbReference type="Pfam" id="PF01180"/>
    </source>
</evidence>
<proteinExistence type="predicted"/>
<feature type="domain" description="Dihydroorotate dehydrogenase catalytic" evidence="5">
    <location>
        <begin position="10"/>
        <end position="72"/>
    </location>
</feature>
<evidence type="ECO:0000256" key="1">
    <source>
        <dbReference type="ARBA" id="ARBA00004668"/>
    </source>
</evidence>
<evidence type="ECO:0000313" key="7">
    <source>
        <dbReference type="Proteomes" id="UP001303046"/>
    </source>
</evidence>
<evidence type="ECO:0000256" key="2">
    <source>
        <dbReference type="ARBA" id="ARBA00013004"/>
    </source>
</evidence>
<dbReference type="Proteomes" id="UP001303046">
    <property type="component" value="Unassembled WGS sequence"/>
</dbReference>
<evidence type="ECO:0000256" key="4">
    <source>
        <dbReference type="SAM" id="MobiDB-lite"/>
    </source>
</evidence>
<dbReference type="InterPro" id="IPR013785">
    <property type="entry name" value="Aldolase_TIM"/>
</dbReference>